<dbReference type="PANTHER" id="PTHR43861">
    <property type="entry name" value="TRANS-ACONITATE 2-METHYLTRANSFERASE-RELATED"/>
    <property type="match status" value="1"/>
</dbReference>
<evidence type="ECO:0000259" key="2">
    <source>
        <dbReference type="Pfam" id="PF13649"/>
    </source>
</evidence>
<dbReference type="Gene3D" id="3.40.50.150">
    <property type="entry name" value="Vaccinia Virus protein VP39"/>
    <property type="match status" value="1"/>
</dbReference>
<sequence>MSQPIDFDNNPPISADEYDQGAQLALPGYEVMHTMVLACLQAYLPETADLLVVGSGTGMELARLGNACPQWHFLGIDPSEKMQAIAKQKMSDHQLSQRVKLIQGYTQDLPTDILYNAATSILVMHFIPPSGKLEFLQSIAQRLHPSAPFVLVDVFGEKQGKELKQLMPILHAYWNAMGFPPQKQQELLAGFDQGVYPVAETSILNLLEQAGFEKTIRFYTGLWVGGWLAFKR</sequence>
<dbReference type="GO" id="GO:0032259">
    <property type="term" value="P:methylation"/>
    <property type="evidence" value="ECO:0007669"/>
    <property type="project" value="UniProtKB-KW"/>
</dbReference>
<dbReference type="InterPro" id="IPR041698">
    <property type="entry name" value="Methyltransf_25"/>
</dbReference>
<reference evidence="3 4" key="1">
    <citation type="journal article" date="2015" name="Genome Announc.">
        <title>Draft Genome Sequence of Cyanobacterium Hassallia byssoidea Strain VB512170, Isolated from Monuments in India.</title>
        <authorList>
            <person name="Singh D."/>
            <person name="Chandrababunaidu M.M."/>
            <person name="Panda A."/>
            <person name="Sen D."/>
            <person name="Bhattacharyya S."/>
            <person name="Adhikary S.P."/>
            <person name="Tripathy S."/>
        </authorList>
    </citation>
    <scope>NUCLEOTIDE SEQUENCE [LARGE SCALE GENOMIC DNA]</scope>
    <source>
        <strain evidence="3 4">VB512170</strain>
    </source>
</reference>
<keyword evidence="3" id="KW-0489">Methyltransferase</keyword>
<dbReference type="RefSeq" id="WP_039739387.1">
    <property type="nucleotide sequence ID" value="NZ_JTCM02000030.1"/>
</dbReference>
<evidence type="ECO:0000313" key="4">
    <source>
        <dbReference type="Proteomes" id="UP000031549"/>
    </source>
</evidence>
<dbReference type="EMBL" id="JTCM02000030">
    <property type="protein sequence ID" value="NEU73905.1"/>
    <property type="molecule type" value="Genomic_DNA"/>
</dbReference>
<dbReference type="AlphaFoldDB" id="A0A846H9A8"/>
<comment type="caution">
    <text evidence="3">The sequence shown here is derived from an EMBL/GenBank/DDBJ whole genome shotgun (WGS) entry which is preliminary data.</text>
</comment>
<protein>
    <submittedName>
        <fullName evidence="3">Class I SAM-dependent methyltransferase</fullName>
    </submittedName>
</protein>
<accession>A0A846H9A8</accession>
<name>A0A846H9A8_9CYAN</name>
<keyword evidence="4" id="KW-1185">Reference proteome</keyword>
<dbReference type="GO" id="GO:0008168">
    <property type="term" value="F:methyltransferase activity"/>
    <property type="evidence" value="ECO:0007669"/>
    <property type="project" value="UniProtKB-KW"/>
</dbReference>
<dbReference type="InterPro" id="IPR029063">
    <property type="entry name" value="SAM-dependent_MTases_sf"/>
</dbReference>
<organism evidence="3 4">
    <name type="scientific">Hassallia byssoidea VB512170</name>
    <dbReference type="NCBI Taxonomy" id="1304833"/>
    <lineage>
        <taxon>Bacteria</taxon>
        <taxon>Bacillati</taxon>
        <taxon>Cyanobacteriota</taxon>
        <taxon>Cyanophyceae</taxon>
        <taxon>Nostocales</taxon>
        <taxon>Tolypothrichaceae</taxon>
        <taxon>Hassallia</taxon>
    </lineage>
</organism>
<evidence type="ECO:0000313" key="3">
    <source>
        <dbReference type="EMBL" id="NEU73905.1"/>
    </source>
</evidence>
<dbReference type="Proteomes" id="UP000031549">
    <property type="component" value="Unassembled WGS sequence"/>
</dbReference>
<feature type="domain" description="Methyltransferase" evidence="2">
    <location>
        <begin position="51"/>
        <end position="145"/>
    </location>
</feature>
<dbReference type="Pfam" id="PF13649">
    <property type="entry name" value="Methyltransf_25"/>
    <property type="match status" value="1"/>
</dbReference>
<keyword evidence="1 3" id="KW-0808">Transferase</keyword>
<dbReference type="SUPFAM" id="SSF53335">
    <property type="entry name" value="S-adenosyl-L-methionine-dependent methyltransferases"/>
    <property type="match status" value="1"/>
</dbReference>
<proteinExistence type="predicted"/>
<evidence type="ECO:0000256" key="1">
    <source>
        <dbReference type="ARBA" id="ARBA00022679"/>
    </source>
</evidence>
<gene>
    <name evidence="3" type="ORF">PI95_015400</name>
</gene>